<evidence type="ECO:0000256" key="5">
    <source>
        <dbReference type="ARBA" id="ARBA00022621"/>
    </source>
</evidence>
<evidence type="ECO:0000256" key="1">
    <source>
        <dbReference type="ARBA" id="ARBA00001970"/>
    </source>
</evidence>
<dbReference type="SUPFAM" id="SSF46458">
    <property type="entry name" value="Globin-like"/>
    <property type="match status" value="1"/>
</dbReference>
<feature type="domain" description="FAD-binding FR-type" evidence="16">
    <location>
        <begin position="138"/>
        <end position="238"/>
    </location>
</feature>
<evidence type="ECO:0000313" key="18">
    <source>
        <dbReference type="Proteomes" id="UP000612808"/>
    </source>
</evidence>
<comment type="caution">
    <text evidence="17">The sequence shown here is derived from an EMBL/GenBank/DDBJ whole genome shotgun (WGS) entry which is preliminary data.</text>
</comment>
<evidence type="ECO:0000259" key="16">
    <source>
        <dbReference type="PROSITE" id="PS51384"/>
    </source>
</evidence>
<evidence type="ECO:0000256" key="3">
    <source>
        <dbReference type="ARBA" id="ARBA00012229"/>
    </source>
</evidence>
<evidence type="ECO:0000313" key="17">
    <source>
        <dbReference type="EMBL" id="GID10592.1"/>
    </source>
</evidence>
<dbReference type="GO" id="GO:0020037">
    <property type="term" value="F:heme binding"/>
    <property type="evidence" value="ECO:0007669"/>
    <property type="project" value="InterPro"/>
</dbReference>
<keyword evidence="8" id="KW-0521">NADP</keyword>
<dbReference type="Proteomes" id="UP000612808">
    <property type="component" value="Unassembled WGS sequence"/>
</dbReference>
<evidence type="ECO:0000256" key="9">
    <source>
        <dbReference type="ARBA" id="ARBA00023004"/>
    </source>
</evidence>
<dbReference type="GO" id="GO:0005344">
    <property type="term" value="F:oxygen carrier activity"/>
    <property type="evidence" value="ECO:0007669"/>
    <property type="project" value="UniProtKB-KW"/>
</dbReference>
<dbReference type="PANTHER" id="PTHR43396">
    <property type="entry name" value="FLAVOHEMOPROTEIN"/>
    <property type="match status" value="1"/>
</dbReference>
<dbReference type="InterPro" id="IPR008333">
    <property type="entry name" value="Cbr1-like_FAD-bd_dom"/>
</dbReference>
<dbReference type="SUPFAM" id="SSF63380">
    <property type="entry name" value="Riboflavin synthase domain-like"/>
    <property type="match status" value="1"/>
</dbReference>
<dbReference type="GO" id="GO:0008941">
    <property type="term" value="F:nitric oxide dioxygenase NAD(P)H activity"/>
    <property type="evidence" value="ECO:0007669"/>
    <property type="project" value="UniProtKB-EC"/>
</dbReference>
<evidence type="ECO:0000256" key="14">
    <source>
        <dbReference type="RuleBase" id="RU000356"/>
    </source>
</evidence>
<dbReference type="PROSITE" id="PS51384">
    <property type="entry name" value="FAD_FR"/>
    <property type="match status" value="1"/>
</dbReference>
<evidence type="ECO:0000256" key="2">
    <source>
        <dbReference type="ARBA" id="ARBA00006401"/>
    </source>
</evidence>
<keyword evidence="5 14" id="KW-0561">Oxygen transport</keyword>
<comment type="catalytic activity">
    <reaction evidence="13">
        <text>2 nitric oxide + NADPH + 2 O2 = 2 nitrate + NADP(+) + H(+)</text>
        <dbReference type="Rhea" id="RHEA:19465"/>
        <dbReference type="ChEBI" id="CHEBI:15378"/>
        <dbReference type="ChEBI" id="CHEBI:15379"/>
        <dbReference type="ChEBI" id="CHEBI:16480"/>
        <dbReference type="ChEBI" id="CHEBI:17632"/>
        <dbReference type="ChEBI" id="CHEBI:57783"/>
        <dbReference type="ChEBI" id="CHEBI:58349"/>
        <dbReference type="EC" id="1.14.12.17"/>
    </reaction>
</comment>
<evidence type="ECO:0000256" key="4">
    <source>
        <dbReference type="ARBA" id="ARBA00022617"/>
    </source>
</evidence>
<dbReference type="GO" id="GO:0019825">
    <property type="term" value="F:oxygen binding"/>
    <property type="evidence" value="ECO:0007669"/>
    <property type="project" value="InterPro"/>
</dbReference>
<dbReference type="GO" id="GO:0046872">
    <property type="term" value="F:metal ion binding"/>
    <property type="evidence" value="ECO:0007669"/>
    <property type="project" value="UniProtKB-KW"/>
</dbReference>
<comment type="cofactor">
    <cofactor evidence="1">
        <name>heme b</name>
        <dbReference type="ChEBI" id="CHEBI:60344"/>
    </cofactor>
</comment>
<dbReference type="EMBL" id="BOMB01000008">
    <property type="protein sequence ID" value="GID10592.1"/>
    <property type="molecule type" value="Genomic_DNA"/>
</dbReference>
<dbReference type="InterPro" id="IPR009050">
    <property type="entry name" value="Globin-like_sf"/>
</dbReference>
<comment type="similarity">
    <text evidence="2">In the C-terminal section; belongs to the flavoprotein pyridine nucleotide cytochrome reductase family.</text>
</comment>
<evidence type="ECO:0000256" key="12">
    <source>
        <dbReference type="ARBA" id="ARBA00048649"/>
    </source>
</evidence>
<organism evidence="17 18">
    <name type="scientific">Actinocatenispora rupis</name>
    <dbReference type="NCBI Taxonomy" id="519421"/>
    <lineage>
        <taxon>Bacteria</taxon>
        <taxon>Bacillati</taxon>
        <taxon>Actinomycetota</taxon>
        <taxon>Actinomycetes</taxon>
        <taxon>Micromonosporales</taxon>
        <taxon>Micromonosporaceae</taxon>
        <taxon>Actinocatenispora</taxon>
    </lineage>
</organism>
<dbReference type="GO" id="GO:0046210">
    <property type="term" value="P:nitric oxide catabolic process"/>
    <property type="evidence" value="ECO:0007669"/>
    <property type="project" value="TreeGrafter"/>
</dbReference>
<comment type="similarity">
    <text evidence="14">Belongs to the globin family.</text>
</comment>
<dbReference type="SUPFAM" id="SSF52343">
    <property type="entry name" value="Ferredoxin reductase-like, C-terminal NADP-linked domain"/>
    <property type="match status" value="1"/>
</dbReference>
<accession>A0A8J3J235</accession>
<keyword evidence="7" id="KW-0479">Metal-binding</keyword>
<evidence type="ECO:0000256" key="10">
    <source>
        <dbReference type="ARBA" id="ARBA00023014"/>
    </source>
</evidence>
<dbReference type="Pfam" id="PF00970">
    <property type="entry name" value="FAD_binding_6"/>
    <property type="match status" value="1"/>
</dbReference>
<keyword evidence="4 14" id="KW-0349">Heme</keyword>
<dbReference type="RefSeq" id="WP_203655917.1">
    <property type="nucleotide sequence ID" value="NZ_BAAAZM010000003.1"/>
</dbReference>
<sequence length="391" mass="42792">MDPRALKESWAALARHGDEVPLFFYSHLFLACPETRGMFPMSMAGQRDKLVGALGRIVSNVDQLDEVVPFVQQLGRDHRRFAVVAEHYPAVGASLLATLAHFLGRAWTDDLAAQWAEAYGLVAKVMTDAAEEAAATRPAWWNGEITAVDRRGIDVAVLQVRTDVPYPFAPGQSAAVEFARRPRLWRWLTPANAPRSDGSLELHVKIVDGGQVSPALVQSAAVGDTLRIGAPVGDRLVLPADERDLLMVAGATGLAPLRAVLEQIDRDWQSNRAQRRVHLFHGARTGWDLYENDLLSELAAARAWFEYTPVVSDDPFFRGERGLVGETAVRAGRWTDRDCLVCGPPAMVEHTVAQLATAGVPDERVRFDEFTPGAAAEPVPVAPDGGERWGR</sequence>
<proteinExistence type="inferred from homology"/>
<dbReference type="InterPro" id="IPR001433">
    <property type="entry name" value="OxRdtase_FAD/NAD-bd"/>
</dbReference>
<feature type="domain" description="Globin" evidence="15">
    <location>
        <begin position="1"/>
        <end position="131"/>
    </location>
</feature>
<dbReference type="GO" id="GO:0071500">
    <property type="term" value="P:cellular response to nitrosative stress"/>
    <property type="evidence" value="ECO:0007669"/>
    <property type="project" value="TreeGrafter"/>
</dbReference>
<evidence type="ECO:0000256" key="13">
    <source>
        <dbReference type="ARBA" id="ARBA00049433"/>
    </source>
</evidence>
<keyword evidence="6" id="KW-0001">2Fe-2S</keyword>
<dbReference type="InterPro" id="IPR017938">
    <property type="entry name" value="Riboflavin_synthase-like_b-brl"/>
</dbReference>
<evidence type="ECO:0000256" key="11">
    <source>
        <dbReference type="ARBA" id="ARBA00023027"/>
    </source>
</evidence>
<dbReference type="InterPro" id="IPR017927">
    <property type="entry name" value="FAD-bd_FR_type"/>
</dbReference>
<dbReference type="AlphaFoldDB" id="A0A8J3J235"/>
<dbReference type="Gene3D" id="2.40.30.10">
    <property type="entry name" value="Translation factors"/>
    <property type="match status" value="1"/>
</dbReference>
<dbReference type="GO" id="GO:0071949">
    <property type="term" value="F:FAD binding"/>
    <property type="evidence" value="ECO:0007669"/>
    <property type="project" value="TreeGrafter"/>
</dbReference>
<dbReference type="PROSITE" id="PS51257">
    <property type="entry name" value="PROKAR_LIPOPROTEIN"/>
    <property type="match status" value="1"/>
</dbReference>
<keyword evidence="10" id="KW-0411">Iron-sulfur</keyword>
<dbReference type="Gene3D" id="1.10.490.10">
    <property type="entry name" value="Globins"/>
    <property type="match status" value="1"/>
</dbReference>
<dbReference type="PROSITE" id="PS01033">
    <property type="entry name" value="GLOBIN"/>
    <property type="match status" value="1"/>
</dbReference>
<evidence type="ECO:0000256" key="6">
    <source>
        <dbReference type="ARBA" id="ARBA00022714"/>
    </source>
</evidence>
<evidence type="ECO:0000256" key="7">
    <source>
        <dbReference type="ARBA" id="ARBA00022723"/>
    </source>
</evidence>
<keyword evidence="11" id="KW-0520">NAD</keyword>
<dbReference type="InterPro" id="IPR012292">
    <property type="entry name" value="Globin/Proto"/>
</dbReference>
<dbReference type="PRINTS" id="PR00410">
    <property type="entry name" value="PHEHYDRXLASE"/>
</dbReference>
<keyword evidence="14" id="KW-0813">Transport</keyword>
<dbReference type="PANTHER" id="PTHR43396:SF3">
    <property type="entry name" value="FLAVOHEMOPROTEIN"/>
    <property type="match status" value="1"/>
</dbReference>
<dbReference type="CDD" id="cd06187">
    <property type="entry name" value="O2ase_reductase_like"/>
    <property type="match status" value="1"/>
</dbReference>
<name>A0A8J3J235_9ACTN</name>
<keyword evidence="9" id="KW-0408">Iron</keyword>
<dbReference type="InterPro" id="IPR000971">
    <property type="entry name" value="Globin"/>
</dbReference>
<dbReference type="InterPro" id="IPR039261">
    <property type="entry name" value="FNR_nucleotide-bd"/>
</dbReference>
<reference evidence="17" key="1">
    <citation type="submission" date="2021-01" db="EMBL/GenBank/DDBJ databases">
        <title>Whole genome shotgun sequence of Actinocatenispora rupis NBRC 107355.</title>
        <authorList>
            <person name="Komaki H."/>
            <person name="Tamura T."/>
        </authorList>
    </citation>
    <scope>NUCLEOTIDE SEQUENCE</scope>
    <source>
        <strain evidence="17">NBRC 107355</strain>
    </source>
</reference>
<dbReference type="EC" id="1.14.12.17" evidence="3"/>
<dbReference type="Gene3D" id="3.40.50.80">
    <property type="entry name" value="Nucleotide-binding domain of ferredoxin-NADP reductase (FNR) module"/>
    <property type="match status" value="1"/>
</dbReference>
<dbReference type="Pfam" id="PF00042">
    <property type="entry name" value="Globin"/>
    <property type="match status" value="1"/>
</dbReference>
<dbReference type="Pfam" id="PF00175">
    <property type="entry name" value="NAD_binding_1"/>
    <property type="match status" value="1"/>
</dbReference>
<keyword evidence="18" id="KW-1185">Reference proteome</keyword>
<evidence type="ECO:0000259" key="15">
    <source>
        <dbReference type="PROSITE" id="PS01033"/>
    </source>
</evidence>
<dbReference type="CDD" id="cd19753">
    <property type="entry name" value="Mb-like_oxidoreductase"/>
    <property type="match status" value="1"/>
</dbReference>
<gene>
    <name evidence="17" type="ORF">Aru02nite_14810</name>
</gene>
<dbReference type="GO" id="GO:0051537">
    <property type="term" value="F:2 iron, 2 sulfur cluster binding"/>
    <property type="evidence" value="ECO:0007669"/>
    <property type="project" value="UniProtKB-KW"/>
</dbReference>
<comment type="catalytic activity">
    <reaction evidence="12">
        <text>2 nitric oxide + NADH + 2 O2 = 2 nitrate + NAD(+) + H(+)</text>
        <dbReference type="Rhea" id="RHEA:19469"/>
        <dbReference type="ChEBI" id="CHEBI:15378"/>
        <dbReference type="ChEBI" id="CHEBI:15379"/>
        <dbReference type="ChEBI" id="CHEBI:16480"/>
        <dbReference type="ChEBI" id="CHEBI:17632"/>
        <dbReference type="ChEBI" id="CHEBI:57540"/>
        <dbReference type="ChEBI" id="CHEBI:57945"/>
        <dbReference type="EC" id="1.14.12.17"/>
    </reaction>
</comment>
<evidence type="ECO:0000256" key="8">
    <source>
        <dbReference type="ARBA" id="ARBA00022857"/>
    </source>
</evidence>
<protein>
    <recommendedName>
        <fullName evidence="3">nitric oxide dioxygenase</fullName>
        <ecNumber evidence="3">1.14.12.17</ecNumber>
    </recommendedName>
</protein>